<feature type="transmembrane region" description="Helical" evidence="7">
    <location>
        <begin position="373"/>
        <end position="394"/>
    </location>
</feature>
<dbReference type="GO" id="GO:0016020">
    <property type="term" value="C:membrane"/>
    <property type="evidence" value="ECO:0007669"/>
    <property type="project" value="UniProtKB-SubCell"/>
</dbReference>
<evidence type="ECO:0000256" key="3">
    <source>
        <dbReference type="ARBA" id="ARBA00022989"/>
    </source>
</evidence>
<keyword evidence="2 7" id="KW-0812">Transmembrane</keyword>
<evidence type="ECO:0000256" key="7">
    <source>
        <dbReference type="SAM" id="Phobius"/>
    </source>
</evidence>
<feature type="coiled-coil region" evidence="5">
    <location>
        <begin position="538"/>
        <end position="612"/>
    </location>
</feature>
<keyword evidence="3 7" id="KW-1133">Transmembrane helix</keyword>
<evidence type="ECO:0000256" key="1">
    <source>
        <dbReference type="ARBA" id="ARBA00004141"/>
    </source>
</evidence>
<feature type="transmembrane region" description="Helical" evidence="7">
    <location>
        <begin position="36"/>
        <end position="55"/>
    </location>
</feature>
<keyword evidence="5" id="KW-0175">Coiled coil</keyword>
<gene>
    <name evidence="9" type="ORF">DdX_14692</name>
</gene>
<evidence type="ECO:0000313" key="9">
    <source>
        <dbReference type="EMBL" id="KAI1703753.1"/>
    </source>
</evidence>
<feature type="region of interest" description="Disordered" evidence="6">
    <location>
        <begin position="508"/>
        <end position="537"/>
    </location>
</feature>
<evidence type="ECO:0000256" key="5">
    <source>
        <dbReference type="SAM" id="Coils"/>
    </source>
</evidence>
<keyword evidence="10" id="KW-1185">Reference proteome</keyword>
<feature type="transmembrane region" description="Helical" evidence="7">
    <location>
        <begin position="75"/>
        <end position="93"/>
    </location>
</feature>
<feature type="domain" description="Peptidase S54 rhomboid" evidence="8">
    <location>
        <begin position="274"/>
        <end position="388"/>
    </location>
</feature>
<dbReference type="EMBL" id="JAKKPZ010000077">
    <property type="protein sequence ID" value="KAI1703753.1"/>
    <property type="molecule type" value="Genomic_DNA"/>
</dbReference>
<keyword evidence="4 7" id="KW-0472">Membrane</keyword>
<dbReference type="InterPro" id="IPR035952">
    <property type="entry name" value="Rhomboid-like_sf"/>
</dbReference>
<dbReference type="Gene3D" id="1.20.1540.10">
    <property type="entry name" value="Rhomboid-like"/>
    <property type="match status" value="1"/>
</dbReference>
<protein>
    <submittedName>
        <fullName evidence="9">Rhomboid family domain-containing protein</fullName>
    </submittedName>
</protein>
<evidence type="ECO:0000256" key="4">
    <source>
        <dbReference type="ARBA" id="ARBA00023136"/>
    </source>
</evidence>
<sequence>MHNGANWNGYCGVTFYALKEHFATFTQQNRLFLNRLNLIFVFLMVLNSKNSYNFSNCWPLSYLFLFTKQIRDIKFVVGIVLLQFLVHFYRVFYGSCLVTQNEYDRCNRLWTIRSLAHYFGFSPSFDPACFPVFIDQPIFYEALSEFGNTSRGHYVCQIALECHNTEMRQGFCTPKLQDKIQYHRVYVYKYHLLPRSMHGHKFDRCTALMFDSEMLDKCYQEFSDWVSTTVTPVNYVIVNFVWANERYCGLDLHCSDASWQYSSISLPQNAAQEREYWRYITYTFLNTKGDELIYNALLQLFLGSWLEIHYGSIYTASLYLLGALIGSPFVPDQDRVSTGGPLGPILVIYITFLMEMSLNGQYWRSKLTMRGQIFSTIAFYTLALLFIIGASNTFRYEYISETMTCQNHMSIAAVYWPLSSILLLKGNIRQIKSKLVDSISNLWIEIVLMYWRRNPFAHRVTCQCFFCRRSAGRNKLWYRQKIVEEQAGKQAKCAVNRFLDTIFFSRKTDHGSQPPIRPTRNESISDPENDSDCKGQNMDDELKKINGLLREAAESEAKAKELAKQRRNILAELKGTGDQLDPSVKIQMREEIEAIEQLRKQLLESAEMKRQNANWASQIIYH</sequence>
<evidence type="ECO:0000256" key="6">
    <source>
        <dbReference type="SAM" id="MobiDB-lite"/>
    </source>
</evidence>
<dbReference type="Pfam" id="PF01694">
    <property type="entry name" value="Rhomboid"/>
    <property type="match status" value="1"/>
</dbReference>
<comment type="caution">
    <text evidence="9">The sequence shown here is derived from an EMBL/GenBank/DDBJ whole genome shotgun (WGS) entry which is preliminary data.</text>
</comment>
<dbReference type="AlphaFoldDB" id="A0AAD4MU32"/>
<comment type="subcellular location">
    <subcellularLocation>
        <location evidence="1">Membrane</location>
        <topology evidence="1">Multi-pass membrane protein</topology>
    </subcellularLocation>
</comment>
<dbReference type="GO" id="GO:0004252">
    <property type="term" value="F:serine-type endopeptidase activity"/>
    <property type="evidence" value="ECO:0007669"/>
    <property type="project" value="InterPro"/>
</dbReference>
<dbReference type="SUPFAM" id="SSF144091">
    <property type="entry name" value="Rhomboid-like"/>
    <property type="match status" value="1"/>
</dbReference>
<reference evidence="9" key="1">
    <citation type="submission" date="2022-01" db="EMBL/GenBank/DDBJ databases">
        <title>Genome Sequence Resource for Two Populations of Ditylenchus destructor, the Migratory Endoparasitic Phytonematode.</title>
        <authorList>
            <person name="Zhang H."/>
            <person name="Lin R."/>
            <person name="Xie B."/>
        </authorList>
    </citation>
    <scope>NUCLEOTIDE SEQUENCE</scope>
    <source>
        <strain evidence="9">BazhouSP</strain>
    </source>
</reference>
<accession>A0AAD4MU32</accession>
<dbReference type="Proteomes" id="UP001201812">
    <property type="component" value="Unassembled WGS sequence"/>
</dbReference>
<name>A0AAD4MU32_9BILA</name>
<evidence type="ECO:0000256" key="2">
    <source>
        <dbReference type="ARBA" id="ARBA00022692"/>
    </source>
</evidence>
<proteinExistence type="predicted"/>
<feature type="transmembrane region" description="Helical" evidence="7">
    <location>
        <begin position="308"/>
        <end position="330"/>
    </location>
</feature>
<dbReference type="InterPro" id="IPR022764">
    <property type="entry name" value="Peptidase_S54_rhomboid_dom"/>
</dbReference>
<feature type="transmembrane region" description="Helical" evidence="7">
    <location>
        <begin position="342"/>
        <end position="361"/>
    </location>
</feature>
<organism evidence="9 10">
    <name type="scientific">Ditylenchus destructor</name>
    <dbReference type="NCBI Taxonomy" id="166010"/>
    <lineage>
        <taxon>Eukaryota</taxon>
        <taxon>Metazoa</taxon>
        <taxon>Ecdysozoa</taxon>
        <taxon>Nematoda</taxon>
        <taxon>Chromadorea</taxon>
        <taxon>Rhabditida</taxon>
        <taxon>Tylenchina</taxon>
        <taxon>Tylenchomorpha</taxon>
        <taxon>Sphaerularioidea</taxon>
        <taxon>Anguinidae</taxon>
        <taxon>Anguininae</taxon>
        <taxon>Ditylenchus</taxon>
    </lineage>
</organism>
<evidence type="ECO:0000259" key="8">
    <source>
        <dbReference type="Pfam" id="PF01694"/>
    </source>
</evidence>
<evidence type="ECO:0000313" key="10">
    <source>
        <dbReference type="Proteomes" id="UP001201812"/>
    </source>
</evidence>